<dbReference type="GO" id="GO:0003682">
    <property type="term" value="F:chromatin binding"/>
    <property type="evidence" value="ECO:0007669"/>
    <property type="project" value="InterPro"/>
</dbReference>
<evidence type="ECO:0000256" key="1">
    <source>
        <dbReference type="ARBA" id="ARBA00023125"/>
    </source>
</evidence>
<evidence type="ECO:0000313" key="5">
    <source>
        <dbReference type="WBParaSite" id="MCU_010847-RC"/>
    </source>
</evidence>
<keyword evidence="2" id="KW-0539">Nucleus</keyword>
<dbReference type="GO" id="GO:0007389">
    <property type="term" value="P:pattern specification process"/>
    <property type="evidence" value="ECO:0007669"/>
    <property type="project" value="TreeGrafter"/>
</dbReference>
<reference evidence="4 5" key="1">
    <citation type="submission" date="2019-11" db="UniProtKB">
        <authorList>
            <consortium name="WormBaseParasite"/>
        </authorList>
    </citation>
    <scope>IDENTIFICATION</scope>
</reference>
<dbReference type="WBParaSite" id="MCU_010847-RC">
    <property type="protein sequence ID" value="MCU_010847-RC"/>
    <property type="gene ID" value="MCU_010847"/>
</dbReference>
<dbReference type="SUPFAM" id="SSF46689">
    <property type="entry name" value="Homeodomain-like"/>
    <property type="match status" value="1"/>
</dbReference>
<name>A0A5K3FRU9_MESCO</name>
<dbReference type="GO" id="GO:0005634">
    <property type="term" value="C:nucleus"/>
    <property type="evidence" value="ECO:0007669"/>
    <property type="project" value="TreeGrafter"/>
</dbReference>
<dbReference type="InterPro" id="IPR055315">
    <property type="entry name" value="Cramped-like"/>
</dbReference>
<feature type="region of interest" description="Disordered" evidence="3">
    <location>
        <begin position="387"/>
        <end position="440"/>
    </location>
</feature>
<proteinExistence type="predicted"/>
<organism evidence="5">
    <name type="scientific">Mesocestoides corti</name>
    <name type="common">Flatworm</name>
    <dbReference type="NCBI Taxonomy" id="53468"/>
    <lineage>
        <taxon>Eukaryota</taxon>
        <taxon>Metazoa</taxon>
        <taxon>Spiralia</taxon>
        <taxon>Lophotrochozoa</taxon>
        <taxon>Platyhelminthes</taxon>
        <taxon>Cestoda</taxon>
        <taxon>Eucestoda</taxon>
        <taxon>Cyclophyllidea</taxon>
        <taxon>Mesocestoididae</taxon>
        <taxon>Mesocestoides</taxon>
    </lineage>
</organism>
<feature type="compositionally biased region" description="Polar residues" evidence="3">
    <location>
        <begin position="111"/>
        <end position="129"/>
    </location>
</feature>
<keyword evidence="1" id="KW-0238">DNA-binding</keyword>
<dbReference type="AlphaFoldDB" id="A0A5K3FRU9"/>
<dbReference type="PANTHER" id="PTHR21677">
    <property type="entry name" value="CRAMPED PROTEIN"/>
    <property type="match status" value="1"/>
</dbReference>
<dbReference type="Gene3D" id="1.20.58.1880">
    <property type="match status" value="1"/>
</dbReference>
<feature type="region of interest" description="Disordered" evidence="3">
    <location>
        <begin position="106"/>
        <end position="137"/>
    </location>
</feature>
<dbReference type="GO" id="GO:0003677">
    <property type="term" value="F:DNA binding"/>
    <property type="evidence" value="ECO:0007669"/>
    <property type="project" value="UniProtKB-KW"/>
</dbReference>
<dbReference type="PANTHER" id="PTHR21677:SF1">
    <property type="entry name" value="PROTEIN CRAMPED-LIKE"/>
    <property type="match status" value="1"/>
</dbReference>
<evidence type="ECO:0000256" key="2">
    <source>
        <dbReference type="ARBA" id="ARBA00023242"/>
    </source>
</evidence>
<evidence type="ECO:0000256" key="3">
    <source>
        <dbReference type="SAM" id="MobiDB-lite"/>
    </source>
</evidence>
<accession>A0A5K3FRU9</accession>
<feature type="region of interest" description="Disordered" evidence="3">
    <location>
        <begin position="1"/>
        <end position="50"/>
    </location>
</feature>
<dbReference type="InterPro" id="IPR009057">
    <property type="entry name" value="Homeodomain-like_sf"/>
</dbReference>
<dbReference type="WBParaSite" id="MCU_010847-RB">
    <property type="protein sequence ID" value="MCU_010847-RB"/>
    <property type="gene ID" value="MCU_010847"/>
</dbReference>
<protein>
    <submittedName>
        <fullName evidence="4 5">Protein cramped-like</fullName>
    </submittedName>
</protein>
<evidence type="ECO:0000313" key="4">
    <source>
        <dbReference type="WBParaSite" id="MCU_010847-RB"/>
    </source>
</evidence>
<sequence>MKTRSTPVDPPNIAAGVKARRTARIGSPLYRSQSDSQPEEGSNSLPATSVNTIDKIDEHISKSRQVSQKASIKDIWTAYDRKLFFQGVRLYGRNFNELARFMRSRGHRTDTATNTTSNQLPVSSEVPSTNPQPNSPNVVAPVAAAAGLLPSNSTNQSGAQSAGVEGRTKDQVRLFYQQTWHKLRRYIKYPDGVPQHVREVYAIINWSIMRCRIKKALDNRLGEKLNELVHYGSTCVKHNGRRFLLRTPVCPALKQLNHISAPTQEFTLPDDVWVELVPATQMVAWRVLEAEQNPRLRLRVDINRQLSDVISLVEAKWVFPTDRIRSLLCPVDPTAAAAAADNTQTSEKLLLRFVREQRLDGAISLQEVSRTRSTDIALNAYLARRQSSQSPSKTVSPADANVGNTTPDVVAGEGTAAPASRTSTHEDQRPAVPPRTGGAATAAAASTVTSGVVHLDLHTVGKQLATGVTFEEARAIKLIVIFLALGCPARIRFEYDFVQSGHGKASSYIALSKEAMANGEGISNGLRRLLHLSASEYLNLKNWN</sequence>
<feature type="compositionally biased region" description="Polar residues" evidence="3">
    <location>
        <begin position="30"/>
        <end position="50"/>
    </location>
</feature>